<gene>
    <name evidence="1" type="ORF">COCSADRAFT_29918</name>
</gene>
<dbReference type="HOGENOM" id="CLU_1272169_0_0_1"/>
<evidence type="ECO:0000313" key="2">
    <source>
        <dbReference type="Proteomes" id="UP000016934"/>
    </source>
</evidence>
<dbReference type="OrthoDB" id="10361024at2759"/>
<evidence type="ECO:0000313" key="1">
    <source>
        <dbReference type="EMBL" id="EMD60735.1"/>
    </source>
</evidence>
<dbReference type="RefSeq" id="XP_007703570.1">
    <property type="nucleotide sequence ID" value="XM_007705380.1"/>
</dbReference>
<protein>
    <submittedName>
        <fullName evidence="1">Uncharacterized protein</fullName>
    </submittedName>
</protein>
<dbReference type="EMBL" id="KB445650">
    <property type="protein sequence ID" value="EMD60735.1"/>
    <property type="molecule type" value="Genomic_DNA"/>
</dbReference>
<dbReference type="OMA" id="FSESIMF"/>
<accession>M2SE49</accession>
<dbReference type="AlphaFoldDB" id="M2SE49"/>
<dbReference type="Gene3D" id="2.60.120.260">
    <property type="entry name" value="Galactose-binding domain-like"/>
    <property type="match status" value="1"/>
</dbReference>
<dbReference type="Proteomes" id="UP000016934">
    <property type="component" value="Unassembled WGS sequence"/>
</dbReference>
<organism evidence="1 2">
    <name type="scientific">Cochliobolus sativus (strain ND90Pr / ATCC 201652)</name>
    <name type="common">Common root rot and spot blotch fungus</name>
    <name type="synonym">Bipolaris sorokiniana</name>
    <dbReference type="NCBI Taxonomy" id="665912"/>
    <lineage>
        <taxon>Eukaryota</taxon>
        <taxon>Fungi</taxon>
        <taxon>Dikarya</taxon>
        <taxon>Ascomycota</taxon>
        <taxon>Pezizomycotina</taxon>
        <taxon>Dothideomycetes</taxon>
        <taxon>Pleosporomycetidae</taxon>
        <taxon>Pleosporales</taxon>
        <taxon>Pleosporineae</taxon>
        <taxon>Pleosporaceae</taxon>
        <taxon>Bipolaris</taxon>
    </lineage>
</organism>
<dbReference type="KEGG" id="bsc:COCSADRAFT_29918"/>
<reference evidence="2" key="2">
    <citation type="journal article" date="2013" name="PLoS Genet.">
        <title>Comparative genome structure, secondary metabolite, and effector coding capacity across Cochliobolus pathogens.</title>
        <authorList>
            <person name="Condon B.J."/>
            <person name="Leng Y."/>
            <person name="Wu D."/>
            <person name="Bushley K.E."/>
            <person name="Ohm R.A."/>
            <person name="Otillar R."/>
            <person name="Martin J."/>
            <person name="Schackwitz W."/>
            <person name="Grimwood J."/>
            <person name="MohdZainudin N."/>
            <person name="Xue C."/>
            <person name="Wang R."/>
            <person name="Manning V.A."/>
            <person name="Dhillon B."/>
            <person name="Tu Z.J."/>
            <person name="Steffenson B.J."/>
            <person name="Salamov A."/>
            <person name="Sun H."/>
            <person name="Lowry S."/>
            <person name="LaButti K."/>
            <person name="Han J."/>
            <person name="Copeland A."/>
            <person name="Lindquist E."/>
            <person name="Barry K."/>
            <person name="Schmutz J."/>
            <person name="Baker S.E."/>
            <person name="Ciuffetti L.M."/>
            <person name="Grigoriev I.V."/>
            <person name="Zhong S."/>
            <person name="Turgeon B.G."/>
        </authorList>
    </citation>
    <scope>NUCLEOTIDE SEQUENCE [LARGE SCALE GENOMIC DNA]</scope>
    <source>
        <strain evidence="2">ND90Pr / ATCC 201652</strain>
    </source>
</reference>
<keyword evidence="2" id="KW-1185">Reference proteome</keyword>
<reference evidence="1 2" key="1">
    <citation type="journal article" date="2012" name="PLoS Pathog.">
        <title>Diverse lifestyles and strategies of plant pathogenesis encoded in the genomes of eighteen Dothideomycetes fungi.</title>
        <authorList>
            <person name="Ohm R.A."/>
            <person name="Feau N."/>
            <person name="Henrissat B."/>
            <person name="Schoch C.L."/>
            <person name="Horwitz B.A."/>
            <person name="Barry K.W."/>
            <person name="Condon B.J."/>
            <person name="Copeland A.C."/>
            <person name="Dhillon B."/>
            <person name="Glaser F."/>
            <person name="Hesse C.N."/>
            <person name="Kosti I."/>
            <person name="LaButti K."/>
            <person name="Lindquist E.A."/>
            <person name="Lucas S."/>
            <person name="Salamov A.A."/>
            <person name="Bradshaw R.E."/>
            <person name="Ciuffetti L."/>
            <person name="Hamelin R.C."/>
            <person name="Kema G.H.J."/>
            <person name="Lawrence C."/>
            <person name="Scott J.A."/>
            <person name="Spatafora J.W."/>
            <person name="Turgeon B.G."/>
            <person name="de Wit P.J.G.M."/>
            <person name="Zhong S."/>
            <person name="Goodwin S.B."/>
            <person name="Grigoriev I.V."/>
        </authorList>
    </citation>
    <scope>NUCLEOTIDE SEQUENCE [LARGE SCALE GENOMIC DNA]</scope>
    <source>
        <strain evidence="2">ND90Pr / ATCC 201652</strain>
    </source>
</reference>
<sequence>MQRSHFYLTISAQLKKLAIRHLEHLATLILETNRNKVFSTPFLAKYKSAFVPIVYTASVPRLVSAVNVFPRVTLEGNLISNTDFGNLTIAPWFAENGYRGATWQLTTKGCYPGQCIQANGPSGYGYGQTFSQTVTVQADKRYTAVIYTAIDYSLTQCRVKMLWDGKEMITYTLTIMWSNLARDMPVSTTTSRHTFGIRMNCVGASGKSSWIKIDRIYLIPSVYK</sequence>
<proteinExistence type="predicted"/>
<dbReference type="GeneID" id="19136135"/>
<name>M2SE49_COCSN</name>